<comment type="caution">
    <text evidence="3">The sequence shown here is derived from an EMBL/GenBank/DDBJ whole genome shotgun (WGS) entry which is preliminary data.</text>
</comment>
<dbReference type="Proteomes" id="UP000226192">
    <property type="component" value="Unassembled WGS sequence"/>
</dbReference>
<keyword evidence="2" id="KW-0812">Transmembrane</keyword>
<dbReference type="PANTHER" id="PTHR35896">
    <property type="entry name" value="IG-LIKE DOMAIN-CONTAINING PROTEIN"/>
    <property type="match status" value="1"/>
</dbReference>
<dbReference type="OrthoDB" id="3687641at2759"/>
<keyword evidence="2" id="KW-1133">Transmembrane helix</keyword>
<name>A0A2C5Y1Z4_9HYPO</name>
<evidence type="ECO:0000256" key="1">
    <source>
        <dbReference type="SAM" id="MobiDB-lite"/>
    </source>
</evidence>
<gene>
    <name evidence="3" type="ORF">CDD81_5796</name>
</gene>
<evidence type="ECO:0000313" key="3">
    <source>
        <dbReference type="EMBL" id="PHH63515.1"/>
    </source>
</evidence>
<dbReference type="InterPro" id="IPR053008">
    <property type="entry name" value="Phomopsin_biosynth_assoc"/>
</dbReference>
<sequence length="269" mass="30305">MHDKEALPDDVVANKKQPQTGNKDQYESLLSTDSESLDLDAVGMWSRRRRWSRASLLIVPVILSFLTAIVLVAVTSTNVSKMNTILAQMETRAGSVKLAAPKAPSVVSTSVKAPTGDELGHCGDTVAEARALGCVFDPMSWAWQRPECYNADLVADFLARMDWRFYYSNNSLPSEEVPRQVWLSGDNPKLYTSRAWHSFHCTYSWRKLHEAFRSKKPMDNDILKLQHTMHCDTVFLHDLDPKLTAECDSWPNGCQITEVNAGFNSCGWY</sequence>
<feature type="region of interest" description="Disordered" evidence="1">
    <location>
        <begin position="1"/>
        <end position="26"/>
    </location>
</feature>
<dbReference type="EMBL" id="NJET01000048">
    <property type="protein sequence ID" value="PHH63515.1"/>
    <property type="molecule type" value="Genomic_DNA"/>
</dbReference>
<dbReference type="AlphaFoldDB" id="A0A2C5Y1Z4"/>
<dbReference type="STRING" id="1399860.A0A2C5Y1Z4"/>
<accession>A0A2C5Y1Z4</accession>
<dbReference type="PANTHER" id="PTHR35896:SF3">
    <property type="entry name" value="MAJOR FACILITATOR SUPERFAMILY TRANSPORTER"/>
    <property type="match status" value="1"/>
</dbReference>
<reference evidence="3 4" key="1">
    <citation type="submission" date="2017-06" db="EMBL/GenBank/DDBJ databases">
        <title>Ant-infecting Ophiocordyceps genomes reveal a high diversity of potential behavioral manipulation genes and a possible major role for enterotoxins.</title>
        <authorList>
            <person name="De Bekker C."/>
            <person name="Evans H.C."/>
            <person name="Brachmann A."/>
            <person name="Hughes D.P."/>
        </authorList>
    </citation>
    <scope>NUCLEOTIDE SEQUENCE [LARGE SCALE GENOMIC DNA]</scope>
    <source>
        <strain evidence="3 4">Map64</strain>
    </source>
</reference>
<organism evidence="3 4">
    <name type="scientific">Ophiocordyceps australis</name>
    <dbReference type="NCBI Taxonomy" id="1399860"/>
    <lineage>
        <taxon>Eukaryota</taxon>
        <taxon>Fungi</taxon>
        <taxon>Dikarya</taxon>
        <taxon>Ascomycota</taxon>
        <taxon>Pezizomycotina</taxon>
        <taxon>Sordariomycetes</taxon>
        <taxon>Hypocreomycetidae</taxon>
        <taxon>Hypocreales</taxon>
        <taxon>Ophiocordycipitaceae</taxon>
        <taxon>Ophiocordyceps</taxon>
    </lineage>
</organism>
<keyword evidence="4" id="KW-1185">Reference proteome</keyword>
<keyword evidence="2" id="KW-0472">Membrane</keyword>
<proteinExistence type="predicted"/>
<evidence type="ECO:0000313" key="4">
    <source>
        <dbReference type="Proteomes" id="UP000226192"/>
    </source>
</evidence>
<protein>
    <submittedName>
        <fullName evidence="3">Uncharacterized protein</fullName>
    </submittedName>
</protein>
<feature type="transmembrane region" description="Helical" evidence="2">
    <location>
        <begin position="54"/>
        <end position="74"/>
    </location>
</feature>
<evidence type="ECO:0000256" key="2">
    <source>
        <dbReference type="SAM" id="Phobius"/>
    </source>
</evidence>